<organism evidence="5 6">
    <name type="scientific">Coffea arabica</name>
    <name type="common">Arabian coffee</name>
    <dbReference type="NCBI Taxonomy" id="13443"/>
    <lineage>
        <taxon>Eukaryota</taxon>
        <taxon>Viridiplantae</taxon>
        <taxon>Streptophyta</taxon>
        <taxon>Embryophyta</taxon>
        <taxon>Tracheophyta</taxon>
        <taxon>Spermatophyta</taxon>
        <taxon>Magnoliopsida</taxon>
        <taxon>eudicotyledons</taxon>
        <taxon>Gunneridae</taxon>
        <taxon>Pentapetalae</taxon>
        <taxon>asterids</taxon>
        <taxon>lamiids</taxon>
        <taxon>Gentianales</taxon>
        <taxon>Rubiaceae</taxon>
        <taxon>Ixoroideae</taxon>
        <taxon>Gardenieae complex</taxon>
        <taxon>Bertiereae - Coffeeae clade</taxon>
        <taxon>Coffeeae</taxon>
        <taxon>Coffea</taxon>
    </lineage>
</organism>
<evidence type="ECO:0000256" key="1">
    <source>
        <dbReference type="ARBA" id="ARBA00010371"/>
    </source>
</evidence>
<dbReference type="SUPFAM" id="SSF50129">
    <property type="entry name" value="GroES-like"/>
    <property type="match status" value="1"/>
</dbReference>
<dbReference type="InterPro" id="IPR013149">
    <property type="entry name" value="ADH-like_C"/>
</dbReference>
<keyword evidence="3" id="KW-0520">NAD</keyword>
<dbReference type="PANTHER" id="PTHR44573">
    <property type="entry name" value="NADPH-DEPENDENT ALKENAL/ONE OXIDOREDUCTASE, CHLOROPLASTIC"/>
    <property type="match status" value="1"/>
</dbReference>
<dbReference type="AlphaFoldDB" id="A0A6P6TF53"/>
<reference evidence="6" key="2">
    <citation type="submission" date="2025-08" db="UniProtKB">
        <authorList>
            <consortium name="RefSeq"/>
        </authorList>
    </citation>
    <scope>IDENTIFICATION</scope>
    <source>
        <tissue evidence="6">Leaves</tissue>
    </source>
</reference>
<dbReference type="InterPro" id="IPR013154">
    <property type="entry name" value="ADH-like_N"/>
</dbReference>
<dbReference type="PROSITE" id="PS01162">
    <property type="entry name" value="QOR_ZETA_CRYSTAL"/>
    <property type="match status" value="1"/>
</dbReference>
<dbReference type="GeneID" id="113700870"/>
<dbReference type="RefSeq" id="XP_027077103.1">
    <property type="nucleotide sequence ID" value="XM_027221302.2"/>
</dbReference>
<keyword evidence="2" id="KW-0560">Oxidoreductase</keyword>
<dbReference type="Gene3D" id="3.90.180.10">
    <property type="entry name" value="Medium-chain alcohol dehydrogenases, catalytic domain"/>
    <property type="match status" value="1"/>
</dbReference>
<evidence type="ECO:0000256" key="3">
    <source>
        <dbReference type="ARBA" id="ARBA00023027"/>
    </source>
</evidence>
<dbReference type="Proteomes" id="UP001652660">
    <property type="component" value="Chromosome 7e"/>
</dbReference>
<comment type="similarity">
    <text evidence="1">Belongs to the zinc-containing alcohol dehydrogenase family. Quinone oxidoreductase subfamily.</text>
</comment>
<dbReference type="Pfam" id="PF08240">
    <property type="entry name" value="ADH_N"/>
    <property type="match status" value="1"/>
</dbReference>
<dbReference type="PANTHER" id="PTHR44573:SF1">
    <property type="entry name" value="NADPH-DEPENDENT ALKENAL_ONE OXIDOREDUCTASE, CHLOROPLASTIC"/>
    <property type="match status" value="1"/>
</dbReference>
<name>A0A6P6TF53_COFAR</name>
<protein>
    <submittedName>
        <fullName evidence="6">2-methylene-furan-3-one reductase-like</fullName>
    </submittedName>
</protein>
<dbReference type="SMART" id="SM00829">
    <property type="entry name" value="PKS_ER"/>
    <property type="match status" value="1"/>
</dbReference>
<keyword evidence="5" id="KW-1185">Reference proteome</keyword>
<evidence type="ECO:0000259" key="4">
    <source>
        <dbReference type="SMART" id="SM00829"/>
    </source>
</evidence>
<gene>
    <name evidence="6" type="primary">LOC113700870</name>
</gene>
<dbReference type="GO" id="GO:0016628">
    <property type="term" value="F:oxidoreductase activity, acting on the CH-CH group of donors, NAD or NADP as acceptor"/>
    <property type="evidence" value="ECO:0007669"/>
    <property type="project" value="InterPro"/>
</dbReference>
<dbReference type="Gene3D" id="3.40.50.720">
    <property type="entry name" value="NAD(P)-binding Rossmann-like Domain"/>
    <property type="match status" value="1"/>
</dbReference>
<dbReference type="OrthoDB" id="48317at2759"/>
<proteinExistence type="inferred from homology"/>
<evidence type="ECO:0000313" key="6">
    <source>
        <dbReference type="RefSeq" id="XP_027077103.1"/>
    </source>
</evidence>
<evidence type="ECO:0000313" key="5">
    <source>
        <dbReference type="Proteomes" id="UP001652660"/>
    </source>
</evidence>
<dbReference type="InterPro" id="IPR011032">
    <property type="entry name" value="GroES-like_sf"/>
</dbReference>
<dbReference type="SUPFAM" id="SSF51735">
    <property type="entry name" value="NAD(P)-binding Rossmann-fold domains"/>
    <property type="match status" value="1"/>
</dbReference>
<dbReference type="GO" id="GO:0008270">
    <property type="term" value="F:zinc ion binding"/>
    <property type="evidence" value="ECO:0007669"/>
    <property type="project" value="InterPro"/>
</dbReference>
<dbReference type="InterPro" id="IPR036291">
    <property type="entry name" value="NAD(P)-bd_dom_sf"/>
</dbReference>
<dbReference type="CDD" id="cd05289">
    <property type="entry name" value="MDR_like_2"/>
    <property type="match status" value="1"/>
</dbReference>
<evidence type="ECO:0000256" key="2">
    <source>
        <dbReference type="ARBA" id="ARBA00023002"/>
    </source>
</evidence>
<accession>A0A6P6TF53</accession>
<dbReference type="InterPro" id="IPR020843">
    <property type="entry name" value="ER"/>
</dbReference>
<feature type="domain" description="Enoyl reductase (ER)" evidence="4">
    <location>
        <begin position="11"/>
        <end position="304"/>
    </location>
</feature>
<dbReference type="Pfam" id="PF00107">
    <property type="entry name" value="ADH_zinc_N"/>
    <property type="match status" value="1"/>
</dbReference>
<dbReference type="InterPro" id="IPR044626">
    <property type="entry name" value="AOR-like"/>
</dbReference>
<sequence length="352" mass="37899">MKAWVYGQYGKPEDVLKLKSEVDVPDVNDDQVLIKVVAASLNPIDFKHMHGYFKAIDSPPLTVAGYDVAAVVVRVGSKVKEVEVGDEVYGDIHEHALYPKGCGSLAEYTAVEEKVLALKPKNLSFAKAASLPVAVETAYGGLESAGLSAGKSLLVLGGAGGVGSFIIQLGKNVFGASEVAATCSAGKLELLKTVGADLAIDYKNNKYEDLPEKFDVVYDTVGESDRGIKALKEGVRVVTIAGDGSEVPPVFMFVVTSTGCVLNKLKPFTEEGKLKPVIHTKGPFPFSKTIEAFSETDPLSNISVHFSCPIQDYVVSIVNTIDMTHNIECIFRECLMRLGKHLRMRSLNLSEL</sequence>
<dbReference type="InterPro" id="IPR002364">
    <property type="entry name" value="Quin_OxRdtase/zeta-crystal_CS"/>
</dbReference>
<reference evidence="5" key="1">
    <citation type="journal article" date="2025" name="Foods">
        <title>Unveiling the Microbial Signatures of Arabica Coffee Cherries: Insights into Ripeness Specific Diversity, Functional Traits, and Implications for Quality and Safety.</title>
        <authorList>
            <consortium name="RefSeq"/>
            <person name="Tenea G.N."/>
            <person name="Cifuentes V."/>
            <person name="Reyes P."/>
            <person name="Cevallos-Vallejos M."/>
        </authorList>
    </citation>
    <scope>NUCLEOTIDE SEQUENCE [LARGE SCALE GENOMIC DNA]</scope>
</reference>